<evidence type="ECO:0000256" key="4">
    <source>
        <dbReference type="ARBA" id="ARBA00023002"/>
    </source>
</evidence>
<evidence type="ECO:0000256" key="8">
    <source>
        <dbReference type="HAMAP-Rule" id="MF_03194"/>
    </source>
</evidence>
<feature type="binding site" evidence="8">
    <location>
        <position position="44"/>
    </location>
    <ligand>
        <name>Fe cation</name>
        <dbReference type="ChEBI" id="CHEBI:24875"/>
        <label>1</label>
    </ligand>
</feature>
<keyword evidence="10" id="KW-1185">Reference proteome</keyword>
<name>A0ABD2LL73_9BILA</name>
<evidence type="ECO:0000256" key="1">
    <source>
        <dbReference type="ARBA" id="ARBA00004749"/>
    </source>
</evidence>
<keyword evidence="5 8" id="KW-0408">Iron</keyword>
<dbReference type="GO" id="GO:0046872">
    <property type="term" value="F:metal ion binding"/>
    <property type="evidence" value="ECO:0007669"/>
    <property type="project" value="UniProtKB-KW"/>
</dbReference>
<keyword evidence="3 8" id="KW-0479">Metal-binding</keyword>
<organism evidence="9 10">
    <name type="scientific">Heterodera trifolii</name>
    <dbReference type="NCBI Taxonomy" id="157864"/>
    <lineage>
        <taxon>Eukaryota</taxon>
        <taxon>Metazoa</taxon>
        <taxon>Ecdysozoa</taxon>
        <taxon>Nematoda</taxon>
        <taxon>Chromadorea</taxon>
        <taxon>Rhabditida</taxon>
        <taxon>Tylenchina</taxon>
        <taxon>Tylenchomorpha</taxon>
        <taxon>Tylenchoidea</taxon>
        <taxon>Heteroderidae</taxon>
        <taxon>Heteroderinae</taxon>
        <taxon>Heterodera</taxon>
    </lineage>
</organism>
<comment type="subcellular location">
    <subcellularLocation>
        <location evidence="8">Mitochondrion inner membrane</location>
        <topology evidence="8">Peripheral membrane protein</topology>
        <orientation evidence="8">Matrix side</orientation>
    </subcellularLocation>
</comment>
<dbReference type="PANTHER" id="PTHR11237:SF4">
    <property type="entry name" value="5-DEMETHOXYUBIQUINONE HYDROXYLASE, MITOCHONDRIAL"/>
    <property type="match status" value="1"/>
</dbReference>
<dbReference type="CDD" id="cd01042">
    <property type="entry name" value="DMQH"/>
    <property type="match status" value="1"/>
</dbReference>
<keyword evidence="7 8" id="KW-0472">Membrane</keyword>
<dbReference type="GO" id="GO:0008682">
    <property type="term" value="F:3-demethoxyubiquinol 3-hydroxylase activity"/>
    <property type="evidence" value="ECO:0007669"/>
    <property type="project" value="UniProtKB-EC"/>
</dbReference>
<feature type="binding site" evidence="8">
    <location>
        <position position="166"/>
    </location>
    <ligand>
        <name>Fe cation</name>
        <dbReference type="ChEBI" id="CHEBI:24875"/>
        <label>2</label>
    </ligand>
</feature>
<evidence type="ECO:0000256" key="5">
    <source>
        <dbReference type="ARBA" id="ARBA00023004"/>
    </source>
</evidence>
<dbReference type="PANTHER" id="PTHR11237">
    <property type="entry name" value="COENZYME Q10 BIOSYNTHESIS PROTEIN 7"/>
    <property type="match status" value="1"/>
</dbReference>
<evidence type="ECO:0000313" key="9">
    <source>
        <dbReference type="EMBL" id="KAL3115985.1"/>
    </source>
</evidence>
<comment type="caution">
    <text evidence="9">The sequence shown here is derived from an EMBL/GenBank/DDBJ whole genome shotgun (WGS) entry which is preliminary data.</text>
</comment>
<feature type="binding site" evidence="8">
    <location>
        <position position="127"/>
    </location>
    <ligand>
        <name>Fe cation</name>
        <dbReference type="ChEBI" id="CHEBI:24875"/>
        <label>2</label>
    </ligand>
</feature>
<dbReference type="EMBL" id="JBICBT010000362">
    <property type="protein sequence ID" value="KAL3115985.1"/>
    <property type="molecule type" value="Genomic_DNA"/>
</dbReference>
<comment type="catalytic activity">
    <reaction evidence="8">
        <text>a 5-methoxy-2-methyl-3-(all-trans-polyprenyl)benzene-1,4-diol + AH2 + O2 = a 3-demethylubiquinol + A + H2O</text>
        <dbReference type="Rhea" id="RHEA:50908"/>
        <dbReference type="Rhea" id="RHEA-COMP:10859"/>
        <dbReference type="Rhea" id="RHEA-COMP:10914"/>
        <dbReference type="ChEBI" id="CHEBI:13193"/>
        <dbReference type="ChEBI" id="CHEBI:15377"/>
        <dbReference type="ChEBI" id="CHEBI:15379"/>
        <dbReference type="ChEBI" id="CHEBI:17499"/>
        <dbReference type="ChEBI" id="CHEBI:84167"/>
        <dbReference type="ChEBI" id="CHEBI:84422"/>
        <dbReference type="EC" id="1.14.99.60"/>
    </reaction>
</comment>
<feature type="binding site" evidence="8">
    <location>
        <position position="75"/>
    </location>
    <ligand>
        <name>Fe cation</name>
        <dbReference type="ChEBI" id="CHEBI:24875"/>
        <label>2</label>
    </ligand>
</feature>
<accession>A0ABD2LL73</accession>
<evidence type="ECO:0000256" key="2">
    <source>
        <dbReference type="ARBA" id="ARBA00022688"/>
    </source>
</evidence>
<keyword evidence="2 8" id="KW-0831">Ubiquinone biosynthesis</keyword>
<sequence>MNFRPFAFLSLRFSSSFSASSSSVLPSYRKAIVHPIVRVDHAGELAADRIYAGQLAVLPKNHRLVPIIEQMRREEKHHLDEMERLVVKYGVRPTALAPICSVAGFMLGVGTALLGEKAAMACTIAVEEVIGQHYNDQIKQLMADDANANRELMEKLAQFRDEELEHHDTGVQHQGLEAPFYDALKTVIQTGCKTAIWITQRI</sequence>
<comment type="pathway">
    <text evidence="1 8">Cofactor biosynthesis; ubiquinone biosynthesis.</text>
</comment>
<keyword evidence="8" id="KW-0999">Mitochondrion inner membrane</keyword>
<comment type="function">
    <text evidence="8">Catalyzes the hydroxylation of 2-polyprenyl-3-methyl-6-methoxy-1,4-benzoquinol (DMQH2) during ubiquinone biosynthesis. Has also a structural role in the COQ enzyme complex, stabilizing other COQ polypeptides. Involved in lifespan determination in a ubiquinone-independent manner.</text>
</comment>
<dbReference type="HAMAP" id="MF_01658">
    <property type="entry name" value="COQ7"/>
    <property type="match status" value="1"/>
</dbReference>
<reference evidence="9 10" key="1">
    <citation type="submission" date="2024-10" db="EMBL/GenBank/DDBJ databases">
        <authorList>
            <person name="Kim D."/>
        </authorList>
    </citation>
    <scope>NUCLEOTIDE SEQUENCE [LARGE SCALE GENOMIC DNA]</scope>
    <source>
        <strain evidence="9">BH-2024</strain>
    </source>
</reference>
<dbReference type="Pfam" id="PF03232">
    <property type="entry name" value="COQ7"/>
    <property type="match status" value="1"/>
</dbReference>
<dbReference type="GO" id="GO:0016709">
    <property type="term" value="F:oxidoreductase activity, acting on paired donors, with incorporation or reduction of molecular oxygen, NAD(P)H as one donor, and incorporation of one atom of oxygen"/>
    <property type="evidence" value="ECO:0007669"/>
    <property type="project" value="UniProtKB-UniRule"/>
</dbReference>
<gene>
    <name evidence="9" type="ORF">niasHT_007285</name>
</gene>
<proteinExistence type="inferred from homology"/>
<evidence type="ECO:0000313" key="10">
    <source>
        <dbReference type="Proteomes" id="UP001620626"/>
    </source>
</evidence>
<keyword evidence="8" id="KW-0496">Mitochondrion</keyword>
<feature type="binding site" evidence="8">
    <location>
        <position position="78"/>
    </location>
    <ligand>
        <name>Fe cation</name>
        <dbReference type="ChEBI" id="CHEBI:24875"/>
        <label>1</label>
    </ligand>
</feature>
<dbReference type="Proteomes" id="UP001620626">
    <property type="component" value="Unassembled WGS sequence"/>
</dbReference>
<dbReference type="GO" id="GO:0006744">
    <property type="term" value="P:ubiquinone biosynthetic process"/>
    <property type="evidence" value="ECO:0007669"/>
    <property type="project" value="UniProtKB-UniRule"/>
</dbReference>
<evidence type="ECO:0000256" key="3">
    <source>
        <dbReference type="ARBA" id="ARBA00022723"/>
    </source>
</evidence>
<protein>
    <recommendedName>
        <fullName evidence="8">5-demethoxyubiquinone hydroxylase, mitochondrial</fullName>
        <shortName evidence="8">DMQ hydroxylase</shortName>
        <ecNumber evidence="8">1.14.99.60</ecNumber>
    </recommendedName>
    <alternativeName>
        <fullName evidence="8">Ubiquinone biosynthesis monooxygenase COQ7</fullName>
    </alternativeName>
</protein>
<comment type="subunit">
    <text evidence="8">Component of a multi-subunit COQ enzyme complex.</text>
</comment>
<feature type="binding site" evidence="8">
    <location>
        <position position="163"/>
    </location>
    <ligand>
        <name>Fe cation</name>
        <dbReference type="ChEBI" id="CHEBI:24875"/>
        <label>1</label>
    </ligand>
</feature>
<evidence type="ECO:0000256" key="7">
    <source>
        <dbReference type="ARBA" id="ARBA00023136"/>
    </source>
</evidence>
<comment type="cofactor">
    <cofactor evidence="8">
        <name>Fe cation</name>
        <dbReference type="ChEBI" id="CHEBI:24875"/>
    </cofactor>
    <text evidence="8">Binds 2 iron ions per subunit.</text>
</comment>
<feature type="binding site" evidence="8">
    <location>
        <position position="163"/>
    </location>
    <ligand>
        <name>Fe cation</name>
        <dbReference type="ChEBI" id="CHEBI:24875"/>
        <label>2</label>
    </ligand>
</feature>
<dbReference type="GO" id="GO:0031314">
    <property type="term" value="C:extrinsic component of mitochondrial inner membrane"/>
    <property type="evidence" value="ECO:0007669"/>
    <property type="project" value="UniProtKB-UniRule"/>
</dbReference>
<keyword evidence="6 8" id="KW-0503">Monooxygenase</keyword>
<evidence type="ECO:0000256" key="6">
    <source>
        <dbReference type="ARBA" id="ARBA00023033"/>
    </source>
</evidence>
<dbReference type="EC" id="1.14.99.60" evidence="8"/>
<comment type="similarity">
    <text evidence="8">Belongs to the COQ7 family.</text>
</comment>
<keyword evidence="4 8" id="KW-0560">Oxidoreductase</keyword>
<dbReference type="InterPro" id="IPR011566">
    <property type="entry name" value="Ubq_synth_Coq7"/>
</dbReference>
<dbReference type="InterPro" id="IPR009078">
    <property type="entry name" value="Ferritin-like_SF"/>
</dbReference>
<dbReference type="AlphaFoldDB" id="A0ABD2LL73"/>
<feature type="binding site" evidence="8">
    <location>
        <position position="75"/>
    </location>
    <ligand>
        <name>Fe cation</name>
        <dbReference type="ChEBI" id="CHEBI:24875"/>
        <label>1</label>
    </ligand>
</feature>
<dbReference type="SUPFAM" id="SSF47240">
    <property type="entry name" value="Ferritin-like"/>
    <property type="match status" value="1"/>
</dbReference>